<evidence type="ECO:0000313" key="2">
    <source>
        <dbReference type="Proteomes" id="UP000002668"/>
    </source>
</evidence>
<accession>E5R5G4</accession>
<keyword evidence="2" id="KW-1185">Reference proteome</keyword>
<dbReference type="InParanoid" id="E5R5G4"/>
<name>E5R5G4_LEPMJ</name>
<dbReference type="InterPro" id="IPR052400">
    <property type="entry name" value="Zn2-C6_fungal_TF"/>
</dbReference>
<dbReference type="EMBL" id="FP929083">
    <property type="protein sequence ID" value="CBX92134.1"/>
    <property type="molecule type" value="Genomic_DNA"/>
</dbReference>
<evidence type="ECO:0000313" key="1">
    <source>
        <dbReference type="EMBL" id="CBX92134.1"/>
    </source>
</evidence>
<dbReference type="Proteomes" id="UP000002668">
    <property type="component" value="Genome"/>
</dbReference>
<dbReference type="AlphaFoldDB" id="E5R5G4"/>
<protein>
    <submittedName>
        <fullName evidence="1">Predicted protein</fullName>
    </submittedName>
</protein>
<reference evidence="2" key="1">
    <citation type="journal article" date="2011" name="Nat. Commun.">
        <title>Effector diversification within compartments of the Leptosphaeria maculans genome affected by Repeat-Induced Point mutations.</title>
        <authorList>
            <person name="Rouxel T."/>
            <person name="Grandaubert J."/>
            <person name="Hane J.K."/>
            <person name="Hoede C."/>
            <person name="van de Wouw A.P."/>
            <person name="Couloux A."/>
            <person name="Dominguez V."/>
            <person name="Anthouard V."/>
            <person name="Bally P."/>
            <person name="Bourras S."/>
            <person name="Cozijnsen A.J."/>
            <person name="Ciuffetti L.M."/>
            <person name="Degrave A."/>
            <person name="Dilmaghani A."/>
            <person name="Duret L."/>
            <person name="Fudal I."/>
            <person name="Goodwin S.B."/>
            <person name="Gout L."/>
            <person name="Glaser N."/>
            <person name="Linglin J."/>
            <person name="Kema G.H.J."/>
            <person name="Lapalu N."/>
            <person name="Lawrence C.B."/>
            <person name="May K."/>
            <person name="Meyer M."/>
            <person name="Ollivier B."/>
            <person name="Poulain J."/>
            <person name="Schoch C.L."/>
            <person name="Simon A."/>
            <person name="Spatafora J.W."/>
            <person name="Stachowiak A."/>
            <person name="Turgeon B.G."/>
            <person name="Tyler B.M."/>
            <person name="Vincent D."/>
            <person name="Weissenbach J."/>
            <person name="Amselem J."/>
            <person name="Quesneville H."/>
            <person name="Oliver R.P."/>
            <person name="Wincker P."/>
            <person name="Balesdent M.-H."/>
            <person name="Howlett B.J."/>
        </authorList>
    </citation>
    <scope>NUCLEOTIDE SEQUENCE [LARGE SCALE GENOMIC DNA]</scope>
    <source>
        <strain evidence="2">JN3 / isolate v23.1.3 / race Av1-4-5-6-7-8</strain>
    </source>
</reference>
<dbReference type="STRING" id="985895.E5R5G4"/>
<dbReference type="PANTHER" id="PTHR47657">
    <property type="entry name" value="STEROL REGULATORY ELEMENT-BINDING PROTEIN ECM22"/>
    <property type="match status" value="1"/>
</dbReference>
<dbReference type="InterPro" id="IPR021858">
    <property type="entry name" value="Fun_TF"/>
</dbReference>
<organism evidence="2">
    <name type="scientific">Leptosphaeria maculans (strain JN3 / isolate v23.1.3 / race Av1-4-5-6-7-8)</name>
    <name type="common">Blackleg fungus</name>
    <name type="synonym">Phoma lingam</name>
    <dbReference type="NCBI Taxonomy" id="985895"/>
    <lineage>
        <taxon>Eukaryota</taxon>
        <taxon>Fungi</taxon>
        <taxon>Dikarya</taxon>
        <taxon>Ascomycota</taxon>
        <taxon>Pezizomycotina</taxon>
        <taxon>Dothideomycetes</taxon>
        <taxon>Pleosporomycetidae</taxon>
        <taxon>Pleosporales</taxon>
        <taxon>Pleosporineae</taxon>
        <taxon>Leptosphaeriaceae</taxon>
        <taxon>Plenodomus</taxon>
        <taxon>Plenodomus lingam/Leptosphaeria maculans species complex</taxon>
    </lineage>
</organism>
<gene>
    <name evidence="1" type="ORF">LEMA_P048400.1</name>
</gene>
<dbReference type="VEuPathDB" id="FungiDB:LEMA_P048400.1"/>
<dbReference type="GO" id="GO:0000981">
    <property type="term" value="F:DNA-binding transcription factor activity, RNA polymerase II-specific"/>
    <property type="evidence" value="ECO:0007669"/>
    <property type="project" value="TreeGrafter"/>
</dbReference>
<dbReference type="OrthoDB" id="416217at2759"/>
<proteinExistence type="predicted"/>
<dbReference type="eggNOG" id="ENOG502SNQY">
    <property type="taxonomic scope" value="Eukaryota"/>
</dbReference>
<sequence>MLSLWQSRTAVRISSQDSAHIDAKISSYLSLCTNIGWSTGYTGHVHMHLFHRFLVTVYPDLPLCGDKIRASMIPSFIHNYEYLIHSILALAASHLNPMSHSSLTAQALQHRILALNSLHEALSTPPESAAEQDARIAATMALAFQSSYLDNGMSEFLLMIRGCIIIANNNTTQSLSASLFNVSIPSYKPLKNPYKNAQAQENT</sequence>
<dbReference type="HOGENOM" id="CLU_1349150_0_0_1"/>
<dbReference type="Pfam" id="PF11951">
    <property type="entry name" value="Fungal_trans_2"/>
    <property type="match status" value="1"/>
</dbReference>
<dbReference type="PANTHER" id="PTHR47657:SF7">
    <property type="entry name" value="STEROL REGULATORY ELEMENT-BINDING PROTEIN ECM22"/>
    <property type="match status" value="1"/>
</dbReference>